<evidence type="ECO:0000313" key="1">
    <source>
        <dbReference type="EMBL" id="KAK6741287.1"/>
    </source>
</evidence>
<comment type="caution">
    <text evidence="1">The sequence shown here is derived from an EMBL/GenBank/DDBJ whole genome shotgun (WGS) entry which is preliminary data.</text>
</comment>
<accession>A0ABR1CSJ4</accession>
<sequence length="84" mass="9870">MAGRLLIEYVSQQQDPTFLVVIEHGSRNSHFQRNYYTSSAEFLKASLSRCALLGHKMENKNDYPEVQKNQEGKMFRTKKKLFRT</sequence>
<keyword evidence="2" id="KW-1185">Reference proteome</keyword>
<name>A0ABR1CSJ4_NECAM</name>
<reference evidence="1 2" key="1">
    <citation type="submission" date="2023-08" db="EMBL/GenBank/DDBJ databases">
        <title>A Necator americanus chromosomal reference genome.</title>
        <authorList>
            <person name="Ilik V."/>
            <person name="Petrzelkova K.J."/>
            <person name="Pardy F."/>
            <person name="Fuh T."/>
            <person name="Niatou-Singa F.S."/>
            <person name="Gouil Q."/>
            <person name="Baker L."/>
            <person name="Ritchie M.E."/>
            <person name="Jex A.R."/>
            <person name="Gazzola D."/>
            <person name="Li H."/>
            <person name="Toshio Fujiwara R."/>
            <person name="Zhan B."/>
            <person name="Aroian R.V."/>
            <person name="Pafco B."/>
            <person name="Schwarz E.M."/>
        </authorList>
    </citation>
    <scope>NUCLEOTIDE SEQUENCE [LARGE SCALE GENOMIC DNA]</scope>
    <source>
        <strain evidence="1 2">Aroian</strain>
        <tissue evidence="1">Whole animal</tissue>
    </source>
</reference>
<organism evidence="1 2">
    <name type="scientific">Necator americanus</name>
    <name type="common">Human hookworm</name>
    <dbReference type="NCBI Taxonomy" id="51031"/>
    <lineage>
        <taxon>Eukaryota</taxon>
        <taxon>Metazoa</taxon>
        <taxon>Ecdysozoa</taxon>
        <taxon>Nematoda</taxon>
        <taxon>Chromadorea</taxon>
        <taxon>Rhabditida</taxon>
        <taxon>Rhabditina</taxon>
        <taxon>Rhabditomorpha</taxon>
        <taxon>Strongyloidea</taxon>
        <taxon>Ancylostomatidae</taxon>
        <taxon>Bunostominae</taxon>
        <taxon>Necator</taxon>
    </lineage>
</organism>
<proteinExistence type="predicted"/>
<gene>
    <name evidence="1" type="primary">Necator_chrIII.g10018</name>
    <name evidence="1" type="ORF">RB195_009253</name>
</gene>
<protein>
    <submittedName>
        <fullName evidence="1">Uncharacterized protein</fullName>
    </submittedName>
</protein>
<evidence type="ECO:0000313" key="2">
    <source>
        <dbReference type="Proteomes" id="UP001303046"/>
    </source>
</evidence>
<dbReference type="EMBL" id="JAVFWL010000003">
    <property type="protein sequence ID" value="KAK6741287.1"/>
    <property type="molecule type" value="Genomic_DNA"/>
</dbReference>
<dbReference type="Proteomes" id="UP001303046">
    <property type="component" value="Unassembled WGS sequence"/>
</dbReference>